<feature type="domain" description="LTD" evidence="3">
    <location>
        <begin position="204"/>
        <end position="312"/>
    </location>
</feature>
<dbReference type="GO" id="GO:0003676">
    <property type="term" value="F:nucleic acid binding"/>
    <property type="evidence" value="ECO:0007669"/>
    <property type="project" value="InterPro"/>
</dbReference>
<reference evidence="4 5" key="1">
    <citation type="submission" date="2019-10" db="EMBL/GenBank/DDBJ databases">
        <title>Unraveling microbial dark matter from salterns through culturing: the case of the genus Halosegnis.</title>
        <authorList>
            <person name="Duran-Viseras A."/>
            <person name="Andrei A.-S."/>
            <person name="Vera-Gargallo B."/>
            <person name="Ghai R."/>
            <person name="Sanchez-Porro C."/>
            <person name="Ventosa A."/>
        </authorList>
    </citation>
    <scope>NUCLEOTIDE SEQUENCE [LARGE SCALE GENOMIC DNA]</scope>
    <source>
        <strain evidence="4 5">F18-79</strain>
    </source>
</reference>
<dbReference type="SMART" id="SM00318">
    <property type="entry name" value="SNc"/>
    <property type="match status" value="1"/>
</dbReference>
<dbReference type="Pfam" id="PF00565">
    <property type="entry name" value="SNase"/>
    <property type="match status" value="1"/>
</dbReference>
<dbReference type="Pfam" id="PF00932">
    <property type="entry name" value="LTD"/>
    <property type="match status" value="1"/>
</dbReference>
<evidence type="ECO:0000259" key="2">
    <source>
        <dbReference type="PROSITE" id="PS50830"/>
    </source>
</evidence>
<dbReference type="InterPro" id="IPR016071">
    <property type="entry name" value="Staphylococal_nuclease_OB-fold"/>
</dbReference>
<dbReference type="InterPro" id="IPR001322">
    <property type="entry name" value="Lamin_tail_dom"/>
</dbReference>
<dbReference type="PROSITE" id="PS51841">
    <property type="entry name" value="LTD"/>
    <property type="match status" value="1"/>
</dbReference>
<dbReference type="InterPro" id="IPR035437">
    <property type="entry name" value="SNase_OB-fold_sf"/>
</dbReference>
<dbReference type="RefSeq" id="WP_152133845.1">
    <property type="nucleotide sequence ID" value="NZ_QKKZ01000002.1"/>
</dbReference>
<evidence type="ECO:0000259" key="3">
    <source>
        <dbReference type="PROSITE" id="PS51841"/>
    </source>
</evidence>
<dbReference type="Gene3D" id="2.40.50.90">
    <property type="match status" value="1"/>
</dbReference>
<proteinExistence type="predicted"/>
<keyword evidence="4" id="KW-0378">Hydrolase</keyword>
<feature type="compositionally biased region" description="Low complexity" evidence="1">
    <location>
        <begin position="36"/>
        <end position="45"/>
    </location>
</feature>
<protein>
    <submittedName>
        <fullName evidence="4">Endonuclease</fullName>
    </submittedName>
</protein>
<evidence type="ECO:0000313" key="4">
    <source>
        <dbReference type="EMBL" id="KAB7514580.1"/>
    </source>
</evidence>
<keyword evidence="4" id="KW-0255">Endonuclease</keyword>
<organism evidence="4 5">
    <name type="scientific">Halosegnis rubeus</name>
    <dbReference type="NCBI Taxonomy" id="2212850"/>
    <lineage>
        <taxon>Archaea</taxon>
        <taxon>Methanobacteriati</taxon>
        <taxon>Methanobacteriota</taxon>
        <taxon>Stenosarchaea group</taxon>
        <taxon>Halobacteria</taxon>
        <taxon>Halobacteriales</taxon>
        <taxon>Natronomonadaceae</taxon>
        <taxon>Halosegnis</taxon>
    </lineage>
</organism>
<dbReference type="PROSITE" id="PS01123">
    <property type="entry name" value="TNASE_1"/>
    <property type="match status" value="1"/>
</dbReference>
<gene>
    <name evidence="4" type="ORF">DM867_05515</name>
</gene>
<dbReference type="SUPFAM" id="SSF74853">
    <property type="entry name" value="Lamin A/C globular tail domain"/>
    <property type="match status" value="1"/>
</dbReference>
<dbReference type="InterPro" id="IPR002071">
    <property type="entry name" value="Thermonucl_AS"/>
</dbReference>
<dbReference type="AlphaFoldDB" id="A0A5N5U7H5"/>
<evidence type="ECO:0000313" key="5">
    <source>
        <dbReference type="Proteomes" id="UP000326865"/>
    </source>
</evidence>
<dbReference type="SUPFAM" id="SSF50199">
    <property type="entry name" value="Staphylococcal nuclease"/>
    <property type="match status" value="1"/>
</dbReference>
<evidence type="ECO:0000256" key="1">
    <source>
        <dbReference type="SAM" id="MobiDB-lite"/>
    </source>
</evidence>
<dbReference type="Proteomes" id="UP000326865">
    <property type="component" value="Unassembled WGS sequence"/>
</dbReference>
<name>A0A5N5U7H5_9EURY</name>
<keyword evidence="5" id="KW-1185">Reference proteome</keyword>
<dbReference type="PROSITE" id="PS51257">
    <property type="entry name" value="PROKAR_LIPOPROTEIN"/>
    <property type="match status" value="1"/>
</dbReference>
<dbReference type="GO" id="GO:0004519">
    <property type="term" value="F:endonuclease activity"/>
    <property type="evidence" value="ECO:0007669"/>
    <property type="project" value="UniProtKB-KW"/>
</dbReference>
<feature type="domain" description="TNase-like" evidence="2">
    <location>
        <begin position="47"/>
        <end position="193"/>
    </location>
</feature>
<dbReference type="InterPro" id="IPR036415">
    <property type="entry name" value="Lamin_tail_dom_sf"/>
</dbReference>
<sequence>MRRFAVVCLVLLAGCVGTPVSDAPTESVGSTPPPDATTTATPTLPDTSLTVTVTRVVDGDTLDIVYDNGTEDTLRLVGVDTPEVYSENDPAEFEGIPETQVGRDCLRRWGERASDRMSRLDGETVRLAFDETLETRGYYDRLLVYVVHDGRNVNYGLVANGYARVYDSDFSRGGEFYAAESQAMTRSTGLWTCASEGGETDAANDGPLAIEVHADAAGNDNENLNDEYVDFTNTGGDPLVLDGWTVADAADHEHTFESLTLAPGASVRLHTGSGDDRGGHRYWEASGAIWNNGGDTVTVTAENGTVVAEVNY</sequence>
<comment type="caution">
    <text evidence="4">The sequence shown here is derived from an EMBL/GenBank/DDBJ whole genome shotgun (WGS) entry which is preliminary data.</text>
</comment>
<dbReference type="EMBL" id="QKKZ01000002">
    <property type="protein sequence ID" value="KAB7514580.1"/>
    <property type="molecule type" value="Genomic_DNA"/>
</dbReference>
<feature type="region of interest" description="Disordered" evidence="1">
    <location>
        <begin position="21"/>
        <end position="45"/>
    </location>
</feature>
<dbReference type="PROSITE" id="PS50830">
    <property type="entry name" value="TNASE_3"/>
    <property type="match status" value="1"/>
</dbReference>
<accession>A0A5N5U7H5</accession>
<dbReference type="Gene3D" id="2.60.40.1260">
    <property type="entry name" value="Lamin Tail domain"/>
    <property type="match status" value="1"/>
</dbReference>
<keyword evidence="4" id="KW-0540">Nuclease</keyword>